<feature type="compositionally biased region" description="Polar residues" evidence="1">
    <location>
        <begin position="90"/>
        <end position="106"/>
    </location>
</feature>
<gene>
    <name evidence="2" type="ORF">BD310DRAFT_936131</name>
</gene>
<organism evidence="2 3">
    <name type="scientific">Dichomitus squalens</name>
    <dbReference type="NCBI Taxonomy" id="114155"/>
    <lineage>
        <taxon>Eukaryota</taxon>
        <taxon>Fungi</taxon>
        <taxon>Dikarya</taxon>
        <taxon>Basidiomycota</taxon>
        <taxon>Agaricomycotina</taxon>
        <taxon>Agaricomycetes</taxon>
        <taxon>Polyporales</taxon>
        <taxon>Polyporaceae</taxon>
        <taxon>Dichomitus</taxon>
    </lineage>
</organism>
<evidence type="ECO:0000313" key="2">
    <source>
        <dbReference type="EMBL" id="TBU54342.1"/>
    </source>
</evidence>
<evidence type="ECO:0000256" key="1">
    <source>
        <dbReference type="SAM" id="MobiDB-lite"/>
    </source>
</evidence>
<reference evidence="2 3" key="1">
    <citation type="submission" date="2019-01" db="EMBL/GenBank/DDBJ databases">
        <title>Draft genome sequences of three monokaryotic isolates of the white-rot basidiomycete fungus Dichomitus squalens.</title>
        <authorList>
            <consortium name="DOE Joint Genome Institute"/>
            <person name="Lopez S.C."/>
            <person name="Andreopoulos B."/>
            <person name="Pangilinan J."/>
            <person name="Lipzen A."/>
            <person name="Riley R."/>
            <person name="Ahrendt S."/>
            <person name="Ng V."/>
            <person name="Barry K."/>
            <person name="Daum C."/>
            <person name="Grigoriev I.V."/>
            <person name="Hilden K.S."/>
            <person name="Makela M.R."/>
            <person name="de Vries R.P."/>
        </authorList>
    </citation>
    <scope>NUCLEOTIDE SEQUENCE [LARGE SCALE GENOMIC DNA]</scope>
    <source>
        <strain evidence="2 3">CBS 464.89</strain>
    </source>
</reference>
<feature type="region of interest" description="Disordered" evidence="1">
    <location>
        <begin position="70"/>
        <end position="106"/>
    </location>
</feature>
<accession>A0A4Q9PJS2</accession>
<proteinExistence type="predicted"/>
<name>A0A4Q9PJS2_9APHY</name>
<dbReference type="Proteomes" id="UP000292082">
    <property type="component" value="Unassembled WGS sequence"/>
</dbReference>
<dbReference type="EMBL" id="ML145191">
    <property type="protein sequence ID" value="TBU54342.1"/>
    <property type="molecule type" value="Genomic_DNA"/>
</dbReference>
<keyword evidence="3" id="KW-1185">Reference proteome</keyword>
<dbReference type="AlphaFoldDB" id="A0A4Q9PJS2"/>
<evidence type="ECO:0000313" key="3">
    <source>
        <dbReference type="Proteomes" id="UP000292082"/>
    </source>
</evidence>
<sequence>MEGPTRTSPLRYYGVVSVRNLLFSLLRRRRRPIGICTVSTDLFAGLGMATATSMYALSASLYDKEVATKRTSISDTRPDANPVYQRTRPPRTSVTPCFDCGSSNLG</sequence>
<protein>
    <submittedName>
        <fullName evidence="2">Uncharacterized protein</fullName>
    </submittedName>
</protein>